<dbReference type="Proteomes" id="UP000313359">
    <property type="component" value="Unassembled WGS sequence"/>
</dbReference>
<evidence type="ECO:0000256" key="1">
    <source>
        <dbReference type="RuleBase" id="RU003560"/>
    </source>
</evidence>
<keyword evidence="1" id="KW-0663">Pyridoxal phosphate</keyword>
<sequence length="426" mass="47734">MDYGYSDRWDAAVKTDGMVKGKAAYAHKKATMWKGKRAAVVEQYDAWCHKGVDSEQLDHTRSIGPYLEGLVDDLALWEPIMKTMQMDRKNMERFVALVHSTRAFDYGRHMYREPNTLERVRRPLRGIIFVMSHSYEVQADNDPFVAMVDEAMEQFALCTATGAILANIFLLAHTPSWFPGAVVKNTAAAWRKTLDLVGRFHESYLQLIRRLLPMMPHPWINTVFFRTSGSEAVDKLVRTVTGRQNIIKMQGAYDGLTFGAMAVTKSKTIHSEGMHPLMPGVFTIPYPFWHQLGVPSDTPSSKISEMCLEQLFLLAQSTNPKDEPEVYGSLRVQAKASSPTTRVQKLSPDTALVLRQLSLSGHWPIVHPSQFSRKSTYFLVPSISEDPTFLATSARARSASSTSALAVLPAKATFDPQATAKIFIES</sequence>
<dbReference type="InterPro" id="IPR015424">
    <property type="entry name" value="PyrdxlP-dep_Trfase"/>
</dbReference>
<protein>
    <recommendedName>
        <fullName evidence="4">Cytochrome P450</fullName>
    </recommendedName>
</protein>
<organism evidence="2 3">
    <name type="scientific">Lentinus tigrinus ALCF2SS1-6</name>
    <dbReference type="NCBI Taxonomy" id="1328759"/>
    <lineage>
        <taxon>Eukaryota</taxon>
        <taxon>Fungi</taxon>
        <taxon>Dikarya</taxon>
        <taxon>Basidiomycota</taxon>
        <taxon>Agaricomycotina</taxon>
        <taxon>Agaricomycetes</taxon>
        <taxon>Polyporales</taxon>
        <taxon>Polyporaceae</taxon>
        <taxon>Lentinus</taxon>
    </lineage>
</organism>
<keyword evidence="3" id="KW-1185">Reference proteome</keyword>
<dbReference type="InterPro" id="IPR005814">
    <property type="entry name" value="Aminotrans_3"/>
</dbReference>
<dbReference type="OrthoDB" id="10260828at2759"/>
<name>A0A5C2SB07_9APHY</name>
<proteinExistence type="inferred from homology"/>
<evidence type="ECO:0000313" key="3">
    <source>
        <dbReference type="Proteomes" id="UP000313359"/>
    </source>
</evidence>
<dbReference type="GO" id="GO:0030170">
    <property type="term" value="F:pyridoxal phosphate binding"/>
    <property type="evidence" value="ECO:0007669"/>
    <property type="project" value="InterPro"/>
</dbReference>
<evidence type="ECO:0008006" key="4">
    <source>
        <dbReference type="Google" id="ProtNLM"/>
    </source>
</evidence>
<dbReference type="Pfam" id="PF00202">
    <property type="entry name" value="Aminotran_3"/>
    <property type="match status" value="1"/>
</dbReference>
<evidence type="ECO:0000313" key="2">
    <source>
        <dbReference type="EMBL" id="RPD60448.1"/>
    </source>
</evidence>
<dbReference type="AlphaFoldDB" id="A0A5C2SB07"/>
<gene>
    <name evidence="2" type="ORF">L227DRAFT_611376</name>
</gene>
<dbReference type="InterPro" id="IPR015421">
    <property type="entry name" value="PyrdxlP-dep_Trfase_major"/>
</dbReference>
<dbReference type="Gene3D" id="3.40.640.10">
    <property type="entry name" value="Type I PLP-dependent aspartate aminotransferase-like (Major domain)"/>
    <property type="match status" value="1"/>
</dbReference>
<reference evidence="2" key="1">
    <citation type="journal article" date="2018" name="Genome Biol. Evol.">
        <title>Genomics and development of Lentinus tigrinus, a white-rot wood-decaying mushroom with dimorphic fruiting bodies.</title>
        <authorList>
            <person name="Wu B."/>
            <person name="Xu Z."/>
            <person name="Knudson A."/>
            <person name="Carlson A."/>
            <person name="Chen N."/>
            <person name="Kovaka S."/>
            <person name="LaButti K."/>
            <person name="Lipzen A."/>
            <person name="Pennachio C."/>
            <person name="Riley R."/>
            <person name="Schakwitz W."/>
            <person name="Umezawa K."/>
            <person name="Ohm R.A."/>
            <person name="Grigoriev I.V."/>
            <person name="Nagy L.G."/>
            <person name="Gibbons J."/>
            <person name="Hibbett D."/>
        </authorList>
    </citation>
    <scope>NUCLEOTIDE SEQUENCE [LARGE SCALE GENOMIC DNA]</scope>
    <source>
        <strain evidence="2">ALCF2SS1-6</strain>
    </source>
</reference>
<comment type="similarity">
    <text evidence="1">Belongs to the class-III pyridoxal-phosphate-dependent aminotransferase family.</text>
</comment>
<accession>A0A5C2SB07</accession>
<dbReference type="STRING" id="1328759.A0A5C2SB07"/>
<dbReference type="SUPFAM" id="SSF53383">
    <property type="entry name" value="PLP-dependent transferases"/>
    <property type="match status" value="1"/>
</dbReference>
<dbReference type="GO" id="GO:0008483">
    <property type="term" value="F:transaminase activity"/>
    <property type="evidence" value="ECO:0007669"/>
    <property type="project" value="InterPro"/>
</dbReference>
<dbReference type="EMBL" id="ML122266">
    <property type="protein sequence ID" value="RPD60448.1"/>
    <property type="molecule type" value="Genomic_DNA"/>
</dbReference>